<dbReference type="SUPFAM" id="SSF51735">
    <property type="entry name" value="NAD(P)-binding Rossmann-fold domains"/>
    <property type="match status" value="1"/>
</dbReference>
<dbReference type="GO" id="GO:0016628">
    <property type="term" value="F:oxidoreductase activity, acting on the CH-CH group of donors, NAD or NADP as acceptor"/>
    <property type="evidence" value="ECO:0007669"/>
    <property type="project" value="InterPro"/>
</dbReference>
<gene>
    <name evidence="5" type="ORF">GCM10017668_36930</name>
</gene>
<dbReference type="InterPro" id="IPR008927">
    <property type="entry name" value="6-PGluconate_DH-like_C_sf"/>
</dbReference>
<dbReference type="Pfam" id="PF03721">
    <property type="entry name" value="UDPG_MGDP_dh_N"/>
    <property type="match status" value="1"/>
</dbReference>
<dbReference type="InterPro" id="IPR036291">
    <property type="entry name" value="NAD(P)-bd_dom_sf"/>
</dbReference>
<evidence type="ECO:0000256" key="3">
    <source>
        <dbReference type="PIRNR" id="PIRNR000124"/>
    </source>
</evidence>
<dbReference type="InterPro" id="IPR001732">
    <property type="entry name" value="UDP-Glc/GDP-Man_DH_N"/>
</dbReference>
<dbReference type="EMBL" id="AP023439">
    <property type="protein sequence ID" value="BCL21850.1"/>
    <property type="molecule type" value="Genomic_DNA"/>
</dbReference>
<name>A0A7G1NJK1_9ACTN</name>
<dbReference type="GO" id="GO:0051287">
    <property type="term" value="F:NAD binding"/>
    <property type="evidence" value="ECO:0007669"/>
    <property type="project" value="InterPro"/>
</dbReference>
<keyword evidence="2" id="KW-0520">NAD</keyword>
<dbReference type="InterPro" id="IPR028359">
    <property type="entry name" value="UDP_ManNAc/GlcNAc_DH"/>
</dbReference>
<dbReference type="AlphaFoldDB" id="A0A7G1NJK1"/>
<dbReference type="SUPFAM" id="SSF52413">
    <property type="entry name" value="UDP-glucose/GDP-mannose dehydrogenase C-terminal domain"/>
    <property type="match status" value="1"/>
</dbReference>
<evidence type="ECO:0000313" key="6">
    <source>
        <dbReference type="Proteomes" id="UP000516373"/>
    </source>
</evidence>
<dbReference type="GO" id="GO:0016616">
    <property type="term" value="F:oxidoreductase activity, acting on the CH-OH group of donors, NAD or NADP as acceptor"/>
    <property type="evidence" value="ECO:0007669"/>
    <property type="project" value="InterPro"/>
</dbReference>
<dbReference type="PIRSF" id="PIRSF500136">
    <property type="entry name" value="UDP_ManNAc_DH"/>
    <property type="match status" value="1"/>
</dbReference>
<evidence type="ECO:0000256" key="2">
    <source>
        <dbReference type="ARBA" id="ARBA00023027"/>
    </source>
</evidence>
<evidence type="ECO:0000313" key="5">
    <source>
        <dbReference type="EMBL" id="BCL21850.1"/>
    </source>
</evidence>
<dbReference type="KEGG" id="stui:GCM10017668_36930"/>
<dbReference type="InterPro" id="IPR036220">
    <property type="entry name" value="UDP-Glc/GDP-Man_DH_C_sf"/>
</dbReference>
<dbReference type="Pfam" id="PF00984">
    <property type="entry name" value="UDPG_MGDP_dh"/>
    <property type="match status" value="1"/>
</dbReference>
<dbReference type="PANTHER" id="PTHR43491">
    <property type="entry name" value="UDP-N-ACETYL-D-MANNOSAMINE DEHYDROGENASE"/>
    <property type="match status" value="1"/>
</dbReference>
<dbReference type="PANTHER" id="PTHR43491:SF1">
    <property type="entry name" value="UDP-N-ACETYL-D-MANNOSAMINE DEHYDROGENASE"/>
    <property type="match status" value="1"/>
</dbReference>
<proteinExistence type="inferred from homology"/>
<sequence>MKNIVVAGQGYVGLPLAVEAVRAGYDVVGYDVDEQKIASLQSGNSYIEDIGSETISEILRTNRYTPSSQGREMKGFHVAIITVPTPLRDGDPDLSYIESVAETVGRFIEKGQRQTVVLESTTYPGTTRDVLIPILERVSNLTAGVDFHVGFSPERIDPGNKAWAFRNTPKIVSGLGDECLRRVSEFYSSVCDNVVTAKGLEEAELAKVMENTFRHVNIALVNELAAFADELDIDVWHTLDLAATKPFGYMKFTPGPGVGGHCLPIDPAYLAWHVKKRVGRPFRFVETANEINRAQPRYVVDRLARLLNSQRTSVNGAKVLMYGYAYKKDSSDYRESPAIEIRALLRSLGATVDVVDSYVARQGIEDVEGAIGPDQTSQYDVAVIVTDHSDVDYEKVVQNSKLVLDTRNVGCVADNLELL</sequence>
<accession>A0A7G1NJK1</accession>
<dbReference type="SMART" id="SM00984">
    <property type="entry name" value="UDPG_MGDP_dh_C"/>
    <property type="match status" value="1"/>
</dbReference>
<reference evidence="5 6" key="1">
    <citation type="journal article" date="2014" name="Int. J. Syst. Evol. Microbiol.">
        <title>Complete genome sequence of Corynebacterium casei LMG S-19264T (=DSM 44701T), isolated from a smear-ripened cheese.</title>
        <authorList>
            <consortium name="US DOE Joint Genome Institute (JGI-PGF)"/>
            <person name="Walter F."/>
            <person name="Albersmeier A."/>
            <person name="Kalinowski J."/>
            <person name="Ruckert C."/>
        </authorList>
    </citation>
    <scope>NUCLEOTIDE SEQUENCE [LARGE SCALE GENOMIC DNA]</scope>
    <source>
        <strain evidence="5 6">JCM 4255</strain>
    </source>
</reference>
<evidence type="ECO:0000256" key="1">
    <source>
        <dbReference type="ARBA" id="ARBA00023002"/>
    </source>
</evidence>
<feature type="domain" description="UDP-glucose/GDP-mannose dehydrogenase C-terminal" evidence="4">
    <location>
        <begin position="320"/>
        <end position="411"/>
    </location>
</feature>
<protein>
    <submittedName>
        <fullName evidence="5">UDP-N-acetyl-D-glucosamine dehydrogenase</fullName>
    </submittedName>
</protein>
<dbReference type="SUPFAM" id="SSF48179">
    <property type="entry name" value="6-phosphogluconate dehydrogenase C-terminal domain-like"/>
    <property type="match status" value="1"/>
</dbReference>
<dbReference type="Proteomes" id="UP000516373">
    <property type="component" value="Chromosome"/>
</dbReference>
<dbReference type="InterPro" id="IPR014026">
    <property type="entry name" value="UDP-Glc/GDP-Man_DH_dimer"/>
</dbReference>
<dbReference type="PIRSF" id="PIRSF000124">
    <property type="entry name" value="UDPglc_GDPman_dh"/>
    <property type="match status" value="1"/>
</dbReference>
<comment type="similarity">
    <text evidence="3">Belongs to the UDP-glucose/GDP-mannose dehydrogenase family.</text>
</comment>
<dbReference type="GO" id="GO:0000271">
    <property type="term" value="P:polysaccharide biosynthetic process"/>
    <property type="evidence" value="ECO:0007669"/>
    <property type="project" value="InterPro"/>
</dbReference>
<dbReference type="Gene3D" id="3.40.50.720">
    <property type="entry name" value="NAD(P)-binding Rossmann-like Domain"/>
    <property type="match status" value="2"/>
</dbReference>
<keyword evidence="1" id="KW-0560">Oxidoreductase</keyword>
<dbReference type="RefSeq" id="WP_190901128.1">
    <property type="nucleotide sequence ID" value="NZ_AP023439.1"/>
</dbReference>
<dbReference type="InterPro" id="IPR017476">
    <property type="entry name" value="UDP-Glc/GDP-Man"/>
</dbReference>
<organism evidence="5 6">
    <name type="scientific">Streptomyces tuirus</name>
    <dbReference type="NCBI Taxonomy" id="68278"/>
    <lineage>
        <taxon>Bacteria</taxon>
        <taxon>Bacillati</taxon>
        <taxon>Actinomycetota</taxon>
        <taxon>Actinomycetes</taxon>
        <taxon>Kitasatosporales</taxon>
        <taxon>Streptomycetaceae</taxon>
        <taxon>Streptomyces</taxon>
    </lineage>
</organism>
<dbReference type="InterPro" id="IPR014027">
    <property type="entry name" value="UDP-Glc/GDP-Man_DH_C"/>
</dbReference>
<evidence type="ECO:0000259" key="4">
    <source>
        <dbReference type="SMART" id="SM00984"/>
    </source>
</evidence>
<dbReference type="Pfam" id="PF03720">
    <property type="entry name" value="UDPG_MGDP_dh_C"/>
    <property type="match status" value="1"/>
</dbReference>
<dbReference type="NCBIfam" id="TIGR03026">
    <property type="entry name" value="NDP-sugDHase"/>
    <property type="match status" value="1"/>
</dbReference>